<dbReference type="Proteomes" id="UP001634007">
    <property type="component" value="Unassembled WGS sequence"/>
</dbReference>
<keyword evidence="4" id="KW-0012">Acyltransferase</keyword>
<dbReference type="PANTHER" id="PTHR14744">
    <property type="entry name" value="N-ALPHA-ACETYLTRANSFERASE 60"/>
    <property type="match status" value="1"/>
</dbReference>
<dbReference type="GO" id="GO:0006325">
    <property type="term" value="P:chromatin organization"/>
    <property type="evidence" value="ECO:0007669"/>
    <property type="project" value="UniProtKB-KW"/>
</dbReference>
<keyword evidence="2" id="KW-0808">Transferase</keyword>
<evidence type="ECO:0000256" key="3">
    <source>
        <dbReference type="ARBA" id="ARBA00022853"/>
    </source>
</evidence>
<gene>
    <name evidence="5" type="ORF">ACJRO7_033438</name>
</gene>
<dbReference type="GO" id="GO:0061733">
    <property type="term" value="F:protein-lysine-acetyltransferase activity"/>
    <property type="evidence" value="ECO:0007669"/>
    <property type="project" value="UniProtKB-EC"/>
</dbReference>
<dbReference type="InterPro" id="IPR016181">
    <property type="entry name" value="Acyl_CoA_acyltransferase"/>
</dbReference>
<evidence type="ECO:0000256" key="1">
    <source>
        <dbReference type="ARBA" id="ARBA00013184"/>
    </source>
</evidence>
<evidence type="ECO:0000313" key="5">
    <source>
        <dbReference type="EMBL" id="KAL3728851.1"/>
    </source>
</evidence>
<evidence type="ECO:0000256" key="2">
    <source>
        <dbReference type="ARBA" id="ARBA00022679"/>
    </source>
</evidence>
<dbReference type="Gene3D" id="3.40.630.30">
    <property type="match status" value="1"/>
</dbReference>
<keyword evidence="3" id="KW-0156">Chromatin regulator</keyword>
<dbReference type="SUPFAM" id="SSF55729">
    <property type="entry name" value="Acyl-CoA N-acyltransferases (Nat)"/>
    <property type="match status" value="1"/>
</dbReference>
<dbReference type="PANTHER" id="PTHR14744:SF15">
    <property type="entry name" value="N-ALPHA-ACETYLTRANSFERASE 60"/>
    <property type="match status" value="1"/>
</dbReference>
<proteinExistence type="predicted"/>
<keyword evidence="6" id="KW-1185">Reference proteome</keyword>
<organism evidence="5 6">
    <name type="scientific">Eucalyptus globulus</name>
    <name type="common">Tasmanian blue gum</name>
    <dbReference type="NCBI Taxonomy" id="34317"/>
    <lineage>
        <taxon>Eukaryota</taxon>
        <taxon>Viridiplantae</taxon>
        <taxon>Streptophyta</taxon>
        <taxon>Embryophyta</taxon>
        <taxon>Tracheophyta</taxon>
        <taxon>Spermatophyta</taxon>
        <taxon>Magnoliopsida</taxon>
        <taxon>eudicotyledons</taxon>
        <taxon>Gunneridae</taxon>
        <taxon>Pentapetalae</taxon>
        <taxon>rosids</taxon>
        <taxon>malvids</taxon>
        <taxon>Myrtales</taxon>
        <taxon>Myrtaceae</taxon>
        <taxon>Myrtoideae</taxon>
        <taxon>Eucalypteae</taxon>
        <taxon>Eucalyptus</taxon>
    </lineage>
</organism>
<reference evidence="5 6" key="1">
    <citation type="submission" date="2024-11" db="EMBL/GenBank/DDBJ databases">
        <title>Chromosome-level genome assembly of Eucalyptus globulus Labill. provides insights into its genome evolution.</title>
        <authorList>
            <person name="Li X."/>
        </authorList>
    </citation>
    <scope>NUCLEOTIDE SEQUENCE [LARGE SCALE GENOMIC DNA]</scope>
    <source>
        <strain evidence="5">CL2024</strain>
        <tissue evidence="5">Fresh tender leaves</tissue>
    </source>
</reference>
<sequence length="170" mass="19373">METCGKRPLSYEPEFYQNVAHGRGLVSGAAINHGHDDGKSHKLIGFVTARFVLPKESEMTPSLILEFLNYVSSIQTCRAAYLHMTSYNFPAIHLYKKTSFKCIWRLPGIYLIDGKHYNTNLFVYFVKGCQHPCSPVELVMAITRYVQSSFQSITAKLRSSERKVGWTVQM</sequence>
<dbReference type="AlphaFoldDB" id="A0ABD3JLD1"/>
<evidence type="ECO:0000256" key="4">
    <source>
        <dbReference type="ARBA" id="ARBA00023315"/>
    </source>
</evidence>
<accession>A0ABD3JLD1</accession>
<comment type="caution">
    <text evidence="5">The sequence shown here is derived from an EMBL/GenBank/DDBJ whole genome shotgun (WGS) entry which is preliminary data.</text>
</comment>
<name>A0ABD3JLD1_EUCGL</name>
<evidence type="ECO:0000313" key="6">
    <source>
        <dbReference type="Proteomes" id="UP001634007"/>
    </source>
</evidence>
<dbReference type="EC" id="2.3.1.48" evidence="1"/>
<protein>
    <recommendedName>
        <fullName evidence="1">histone acetyltransferase</fullName>
        <ecNumber evidence="1">2.3.1.48</ecNumber>
    </recommendedName>
</protein>
<dbReference type="InterPro" id="IPR045141">
    <property type="entry name" value="NAA60-like"/>
</dbReference>
<dbReference type="EMBL" id="JBJKBG010000008">
    <property type="protein sequence ID" value="KAL3728851.1"/>
    <property type="molecule type" value="Genomic_DNA"/>
</dbReference>